<organism evidence="1 2">
    <name type="scientific">Tanacetum coccineum</name>
    <dbReference type="NCBI Taxonomy" id="301880"/>
    <lineage>
        <taxon>Eukaryota</taxon>
        <taxon>Viridiplantae</taxon>
        <taxon>Streptophyta</taxon>
        <taxon>Embryophyta</taxon>
        <taxon>Tracheophyta</taxon>
        <taxon>Spermatophyta</taxon>
        <taxon>Magnoliopsida</taxon>
        <taxon>eudicotyledons</taxon>
        <taxon>Gunneridae</taxon>
        <taxon>Pentapetalae</taxon>
        <taxon>asterids</taxon>
        <taxon>campanulids</taxon>
        <taxon>Asterales</taxon>
        <taxon>Asteraceae</taxon>
        <taxon>Asteroideae</taxon>
        <taxon>Anthemideae</taxon>
        <taxon>Anthemidinae</taxon>
        <taxon>Tanacetum</taxon>
    </lineage>
</organism>
<dbReference type="Proteomes" id="UP001151760">
    <property type="component" value="Unassembled WGS sequence"/>
</dbReference>
<comment type="caution">
    <text evidence="1">The sequence shown here is derived from an EMBL/GenBank/DDBJ whole genome shotgun (WGS) entry which is preliminary data.</text>
</comment>
<proteinExistence type="predicted"/>
<dbReference type="EMBL" id="BQNB010020983">
    <property type="protein sequence ID" value="GJU01635.1"/>
    <property type="molecule type" value="Genomic_DNA"/>
</dbReference>
<accession>A0ABQ5IN59</accession>
<evidence type="ECO:0000313" key="1">
    <source>
        <dbReference type="EMBL" id="GJU01635.1"/>
    </source>
</evidence>
<reference evidence="1" key="2">
    <citation type="submission" date="2022-01" db="EMBL/GenBank/DDBJ databases">
        <authorList>
            <person name="Yamashiro T."/>
            <person name="Shiraishi A."/>
            <person name="Satake H."/>
            <person name="Nakayama K."/>
        </authorList>
    </citation>
    <scope>NUCLEOTIDE SEQUENCE</scope>
</reference>
<protein>
    <submittedName>
        <fullName evidence="1">Uncharacterized protein</fullName>
    </submittedName>
</protein>
<keyword evidence="2" id="KW-1185">Reference proteome</keyword>
<reference evidence="1" key="1">
    <citation type="journal article" date="2022" name="Int. J. Mol. Sci.">
        <title>Draft Genome of Tanacetum Coccineum: Genomic Comparison of Closely Related Tanacetum-Family Plants.</title>
        <authorList>
            <person name="Yamashiro T."/>
            <person name="Shiraishi A."/>
            <person name="Nakayama K."/>
            <person name="Satake H."/>
        </authorList>
    </citation>
    <scope>NUCLEOTIDE SEQUENCE</scope>
</reference>
<name>A0ABQ5IN59_9ASTR</name>
<gene>
    <name evidence="1" type="ORF">Tco_1111973</name>
</gene>
<sequence>MKTSRNKKDNNAIAFSLPSRLSRTIAANTKTKNCGKTYGMPLKIATSEKKGPKARLQKSIQIENVTNEETRPSDTFMPKLNNIVSGNIASIENTRISEMTLEEAIGICIKIYEERIKYKKANNYLEHDENDHGLIEKVISLCDPNCDVGMLWQFKSHHSHLKSELIDDYFAENCNFSMEEGGHSEEPERMVSNIAIKALDHARECRERRYHLLKENFKLTLRDAKVYTFHMNHIVAARVWSISFEEFILAPNCSFICYLDSIQQEATVLDLNGDKQMAMSALQWGKDLSLQRGPSFYLGRRIYRKTQDINAAKKELRLPEELRGCVSCKKCQLMLKHEISKESTKQKRKNGKDYVFKDETSKVHEVFLENICLLVSLSSLPSRKSPRMLSMLLNLAKQTEIKVVHGTHVAERIYIISWVACMKGKSACDFSIPNETLINTLKHALILSSETPELYKKVAQLLAIMYFPGYFNEPPFLISANSLTQCHWACFFHELAVGSGVDYLFSQRLSKLYGDDSDPHDNLHMLTTSSVVDLNEFVSKFYAQLQPHTILVINILGDKYKKLLSKFPFYVPSEHAAFLMISRFSSTHVPLFDIFQVNSKGSGRLEEPWKVP</sequence>
<evidence type="ECO:0000313" key="2">
    <source>
        <dbReference type="Proteomes" id="UP001151760"/>
    </source>
</evidence>